<organism evidence="1 2">
    <name type="scientific">Algoriphagus jejuensis</name>
    <dbReference type="NCBI Taxonomy" id="419934"/>
    <lineage>
        <taxon>Bacteria</taxon>
        <taxon>Pseudomonadati</taxon>
        <taxon>Bacteroidota</taxon>
        <taxon>Cytophagia</taxon>
        <taxon>Cytophagales</taxon>
        <taxon>Cyclobacteriaceae</taxon>
        <taxon>Algoriphagus</taxon>
    </lineage>
</organism>
<dbReference type="PANTHER" id="PTHR37841">
    <property type="entry name" value="GLR2918 PROTEIN"/>
    <property type="match status" value="1"/>
</dbReference>
<name>A0ABP3YDJ5_9BACT</name>
<dbReference type="PANTHER" id="PTHR37841:SF1">
    <property type="entry name" value="DUF3298 DOMAIN-CONTAINING PROTEIN"/>
    <property type="match status" value="1"/>
</dbReference>
<dbReference type="InterPro" id="IPR032774">
    <property type="entry name" value="WG_beta_rep"/>
</dbReference>
<evidence type="ECO:0000313" key="1">
    <source>
        <dbReference type="EMBL" id="GAA0879063.1"/>
    </source>
</evidence>
<accession>A0ABP3YDJ5</accession>
<keyword evidence="2" id="KW-1185">Reference proteome</keyword>
<gene>
    <name evidence="1" type="ORF">GCM10009119_20310</name>
</gene>
<dbReference type="Pfam" id="PF14903">
    <property type="entry name" value="WG_beta_rep"/>
    <property type="match status" value="1"/>
</dbReference>
<evidence type="ECO:0008006" key="3">
    <source>
        <dbReference type="Google" id="ProtNLM"/>
    </source>
</evidence>
<evidence type="ECO:0000313" key="2">
    <source>
        <dbReference type="Proteomes" id="UP001500469"/>
    </source>
</evidence>
<reference evidence="2" key="1">
    <citation type="journal article" date="2019" name="Int. J. Syst. Evol. Microbiol.">
        <title>The Global Catalogue of Microorganisms (GCM) 10K type strain sequencing project: providing services to taxonomists for standard genome sequencing and annotation.</title>
        <authorList>
            <consortium name="The Broad Institute Genomics Platform"/>
            <consortium name="The Broad Institute Genome Sequencing Center for Infectious Disease"/>
            <person name="Wu L."/>
            <person name="Ma J."/>
        </authorList>
    </citation>
    <scope>NUCLEOTIDE SEQUENCE [LARGE SCALE GENOMIC DNA]</scope>
    <source>
        <strain evidence="2">JCM 16112</strain>
    </source>
</reference>
<dbReference type="Proteomes" id="UP001500469">
    <property type="component" value="Unassembled WGS sequence"/>
</dbReference>
<dbReference type="EMBL" id="BAAAFI010000009">
    <property type="protein sequence ID" value="GAA0879063.1"/>
    <property type="molecule type" value="Genomic_DNA"/>
</dbReference>
<comment type="caution">
    <text evidence="1">The sequence shown here is derived from an EMBL/GenBank/DDBJ whole genome shotgun (WGS) entry which is preliminary data.</text>
</comment>
<sequence>MTSPPVRLLLLASAFLLCTNDLFSQTWEVYDLQGKLKSRAIYDRIEILGETVIVGKSESGLTMLSPDLKPMVDLKGEQIYQYLAPWILVKGPNGIGAFHEYGQQALDLEYEEIQTYISMLLGKKGGAYWLYDKGKNKTTALGTLDGAKLTKNGQLITQRGGSYFLPLSSDPEHPYQLLEENDGDYLLAKESTGFGIINLEGDYVMDPVVARLEHTRGDYFYGFDESQYLLIKGDLLKSDVAYNSYHRISKEGDLMLEYIHGKLRRVMEEDGILLDAVGMESVQLIGEELYTVKFRENKTGLLGKKGWQVQPSLGLDWIKAGNEGLFPAGRDGMSGFVNASGTWVIEPKYAETGIFSEQISKYRNGGTWGLIGTDGRIISDTKWDQIKDFSAGIAIANSAGQFYLLNKSGEVLNESGFDRICRLKEGFFLVEKGGKQGLLDNMGTVLLPIEFENIQVENPNIMIVKRDGLTGAMNLNGDVIIPVNYQEIVADWTGKQLLVKELYKPVIILAEEPISGKRKKGAN</sequence>
<dbReference type="RefSeq" id="WP_343851093.1">
    <property type="nucleotide sequence ID" value="NZ_BAAAFI010000009.1"/>
</dbReference>
<protein>
    <recommendedName>
        <fullName evidence="3">WG repeat protein</fullName>
    </recommendedName>
</protein>
<proteinExistence type="predicted"/>